<dbReference type="EMBL" id="JBIAQY010000009">
    <property type="protein sequence ID" value="MFF3570989.1"/>
    <property type="molecule type" value="Genomic_DNA"/>
</dbReference>
<dbReference type="Proteomes" id="UP001601992">
    <property type="component" value="Unassembled WGS sequence"/>
</dbReference>
<keyword evidence="2" id="KW-1185">Reference proteome</keyword>
<dbReference type="Gene3D" id="3.30.70.20">
    <property type="match status" value="1"/>
</dbReference>
<dbReference type="SUPFAM" id="SSF54862">
    <property type="entry name" value="4Fe-4S ferredoxins"/>
    <property type="match status" value="1"/>
</dbReference>
<name>A0ABW6S5J1_9NOCA</name>
<proteinExistence type="predicted"/>
<evidence type="ECO:0000313" key="1">
    <source>
        <dbReference type="EMBL" id="MFF3570989.1"/>
    </source>
</evidence>
<reference evidence="1 2" key="1">
    <citation type="submission" date="2024-10" db="EMBL/GenBank/DDBJ databases">
        <title>The Natural Products Discovery Center: Release of the First 8490 Sequenced Strains for Exploring Actinobacteria Biosynthetic Diversity.</title>
        <authorList>
            <person name="Kalkreuter E."/>
            <person name="Kautsar S.A."/>
            <person name="Yang D."/>
            <person name="Bader C.D."/>
            <person name="Teijaro C.N."/>
            <person name="Fluegel L."/>
            <person name="Davis C.M."/>
            <person name="Simpson J.R."/>
            <person name="Lauterbach L."/>
            <person name="Steele A.D."/>
            <person name="Gui C."/>
            <person name="Meng S."/>
            <person name="Li G."/>
            <person name="Viehrig K."/>
            <person name="Ye F."/>
            <person name="Su P."/>
            <person name="Kiefer A.F."/>
            <person name="Nichols A."/>
            <person name="Cepeda A.J."/>
            <person name="Yan W."/>
            <person name="Fan B."/>
            <person name="Jiang Y."/>
            <person name="Adhikari A."/>
            <person name="Zheng C.-J."/>
            <person name="Schuster L."/>
            <person name="Cowan T.M."/>
            <person name="Smanski M.J."/>
            <person name="Chevrette M.G."/>
            <person name="De Carvalho L.P.S."/>
            <person name="Shen B."/>
        </authorList>
    </citation>
    <scope>NUCLEOTIDE SEQUENCE [LARGE SCALE GENOMIC DNA]</scope>
    <source>
        <strain evidence="1 2">NPDC002593</strain>
    </source>
</reference>
<dbReference type="Pfam" id="PF13459">
    <property type="entry name" value="Fer4_15"/>
    <property type="match status" value="1"/>
</dbReference>
<protein>
    <submittedName>
        <fullName evidence="1">Ferredoxin</fullName>
    </submittedName>
</protein>
<dbReference type="RefSeq" id="WP_245568188.1">
    <property type="nucleotide sequence ID" value="NZ_JBIAQY010000009.1"/>
</dbReference>
<organism evidence="1 2">
    <name type="scientific">Nocardia jiangxiensis</name>
    <dbReference type="NCBI Taxonomy" id="282685"/>
    <lineage>
        <taxon>Bacteria</taxon>
        <taxon>Bacillati</taxon>
        <taxon>Actinomycetota</taxon>
        <taxon>Actinomycetes</taxon>
        <taxon>Mycobacteriales</taxon>
        <taxon>Nocardiaceae</taxon>
        <taxon>Nocardia</taxon>
    </lineage>
</organism>
<sequence>MLTVDRIACTGHGICAHILSGAIDLDDWGYPILRDVAPDQGLAAEAIKLCPSRALRWQRR</sequence>
<gene>
    <name evidence="1" type="ORF">ACFYXQ_24730</name>
</gene>
<accession>A0ABW6S5J1</accession>
<evidence type="ECO:0000313" key="2">
    <source>
        <dbReference type="Proteomes" id="UP001601992"/>
    </source>
</evidence>
<comment type="caution">
    <text evidence="1">The sequence shown here is derived from an EMBL/GenBank/DDBJ whole genome shotgun (WGS) entry which is preliminary data.</text>
</comment>